<sequence>MSLLLGFIFQVCFKDRIPSPKLGGLCPLVPCCLRYAKVKPQSMSLSSTHRSQQTKIPEHQLTDESSPTSGSEESEEDTKDKEKAIDCVSSQREIGPIPEENSSAD</sequence>
<dbReference type="Proteomes" id="UP001176941">
    <property type="component" value="Chromosome 14"/>
</dbReference>
<proteinExistence type="predicted"/>
<dbReference type="EMBL" id="OX459950">
    <property type="protein sequence ID" value="CAI9156478.1"/>
    <property type="molecule type" value="Genomic_DNA"/>
</dbReference>
<evidence type="ECO:0000313" key="2">
    <source>
        <dbReference type="EMBL" id="CAI9156478.1"/>
    </source>
</evidence>
<organism evidence="2 3">
    <name type="scientific">Rangifer tarandus platyrhynchus</name>
    <name type="common">Svalbard reindeer</name>
    <dbReference type="NCBI Taxonomy" id="3082113"/>
    <lineage>
        <taxon>Eukaryota</taxon>
        <taxon>Metazoa</taxon>
        <taxon>Chordata</taxon>
        <taxon>Craniata</taxon>
        <taxon>Vertebrata</taxon>
        <taxon>Euteleostomi</taxon>
        <taxon>Mammalia</taxon>
        <taxon>Eutheria</taxon>
        <taxon>Laurasiatheria</taxon>
        <taxon>Artiodactyla</taxon>
        <taxon>Ruminantia</taxon>
        <taxon>Pecora</taxon>
        <taxon>Cervidae</taxon>
        <taxon>Odocoileinae</taxon>
        <taxon>Rangifer</taxon>
    </lineage>
</organism>
<accession>A0ABN8Y4S2</accession>
<feature type="region of interest" description="Disordered" evidence="1">
    <location>
        <begin position="42"/>
        <end position="105"/>
    </location>
</feature>
<gene>
    <name evidence="2" type="ORF">MRATA1EN1_LOCUS5440</name>
</gene>
<keyword evidence="3" id="KW-1185">Reference proteome</keyword>
<reference evidence="2" key="1">
    <citation type="submission" date="2023-04" db="EMBL/GenBank/DDBJ databases">
        <authorList>
            <consortium name="ELIXIR-Norway"/>
        </authorList>
    </citation>
    <scope>NUCLEOTIDE SEQUENCE [LARGE SCALE GENOMIC DNA]</scope>
</reference>
<evidence type="ECO:0000256" key="1">
    <source>
        <dbReference type="SAM" id="MobiDB-lite"/>
    </source>
</evidence>
<name>A0ABN8Y4S2_RANTA</name>
<evidence type="ECO:0000313" key="3">
    <source>
        <dbReference type="Proteomes" id="UP001176941"/>
    </source>
</evidence>
<protein>
    <submittedName>
        <fullName evidence="2">Uncharacterized protein</fullName>
    </submittedName>
</protein>
<feature type="compositionally biased region" description="Polar residues" evidence="1">
    <location>
        <begin position="42"/>
        <end position="55"/>
    </location>
</feature>